<dbReference type="EMBL" id="JASSZA010000004">
    <property type="protein sequence ID" value="KAK2114638.1"/>
    <property type="molecule type" value="Genomic_DNA"/>
</dbReference>
<feature type="compositionally biased region" description="Basic and acidic residues" evidence="1">
    <location>
        <begin position="1"/>
        <end position="14"/>
    </location>
</feature>
<reference evidence="2 3" key="1">
    <citation type="submission" date="2023-05" db="EMBL/GenBank/DDBJ databases">
        <title>B98-5 Cell Line De Novo Hybrid Assembly: An Optical Mapping Approach.</title>
        <authorList>
            <person name="Kananen K."/>
            <person name="Auerbach J.A."/>
            <person name="Kautto E."/>
            <person name="Blachly J.S."/>
        </authorList>
    </citation>
    <scope>NUCLEOTIDE SEQUENCE [LARGE SCALE GENOMIC DNA]</scope>
    <source>
        <strain evidence="2">B95-8</strain>
        <tissue evidence="2">Cell line</tissue>
    </source>
</reference>
<comment type="caution">
    <text evidence="2">The sequence shown here is derived from an EMBL/GenBank/DDBJ whole genome shotgun (WGS) entry which is preliminary data.</text>
</comment>
<evidence type="ECO:0000256" key="1">
    <source>
        <dbReference type="SAM" id="MobiDB-lite"/>
    </source>
</evidence>
<sequence length="139" mass="15820">MLTNKRKGEQRVNETRLQNVPPQGAHRGERSPLRLVRGSFTFRLPRVIWQACAGFRHFTELFSQSPVASGWERPRSQRVVSDIQAQLNLCQYAGDEIHSSILPQGSRVSDKSSERPQQVLLLALCCNDLQLPGITQERR</sequence>
<feature type="region of interest" description="Disordered" evidence="1">
    <location>
        <begin position="1"/>
        <end position="31"/>
    </location>
</feature>
<protein>
    <submittedName>
        <fullName evidence="2">Uncharacterized protein</fullName>
    </submittedName>
</protein>
<dbReference type="Proteomes" id="UP001266305">
    <property type="component" value="Unassembled WGS sequence"/>
</dbReference>
<evidence type="ECO:0000313" key="2">
    <source>
        <dbReference type="EMBL" id="KAK2114638.1"/>
    </source>
</evidence>
<name>A0ABQ9W1G7_SAGOE</name>
<accession>A0ABQ9W1G7</accession>
<proteinExistence type="predicted"/>
<keyword evidence="3" id="KW-1185">Reference proteome</keyword>
<organism evidence="2 3">
    <name type="scientific">Saguinus oedipus</name>
    <name type="common">Cotton-top tamarin</name>
    <name type="synonym">Oedipomidas oedipus</name>
    <dbReference type="NCBI Taxonomy" id="9490"/>
    <lineage>
        <taxon>Eukaryota</taxon>
        <taxon>Metazoa</taxon>
        <taxon>Chordata</taxon>
        <taxon>Craniata</taxon>
        <taxon>Vertebrata</taxon>
        <taxon>Euteleostomi</taxon>
        <taxon>Mammalia</taxon>
        <taxon>Eutheria</taxon>
        <taxon>Euarchontoglires</taxon>
        <taxon>Primates</taxon>
        <taxon>Haplorrhini</taxon>
        <taxon>Platyrrhini</taxon>
        <taxon>Cebidae</taxon>
        <taxon>Callitrichinae</taxon>
        <taxon>Saguinus</taxon>
    </lineage>
</organism>
<evidence type="ECO:0000313" key="3">
    <source>
        <dbReference type="Proteomes" id="UP001266305"/>
    </source>
</evidence>
<gene>
    <name evidence="2" type="ORF">P7K49_008904</name>
</gene>